<evidence type="ECO:0000313" key="17">
    <source>
        <dbReference type="Proteomes" id="UP000507112"/>
    </source>
</evidence>
<gene>
    <name evidence="2" type="ORF">SAMEA1029512_00864</name>
    <name evidence="3" type="ORF">SAMEA1029528_01729</name>
    <name evidence="4" type="ORF">SAMEA2078260_02247</name>
    <name evidence="6" type="ORF">SAMEA2078588_02260</name>
    <name evidence="7" type="ORF">SAMEA2080344_02306</name>
    <name evidence="5" type="ORF">SAMEA2081063_02238</name>
    <name evidence="8" type="ORF">SAMEA4008575_02497</name>
    <name evidence="9" type="ORF">SAMEA70146418_02482</name>
</gene>
<evidence type="ECO:0000313" key="7">
    <source>
        <dbReference type="EMBL" id="CAA6378753.1"/>
    </source>
</evidence>
<evidence type="ECO:0000313" key="14">
    <source>
        <dbReference type="Proteomes" id="UP000459586"/>
    </source>
</evidence>
<dbReference type="Proteomes" id="UP000443506">
    <property type="component" value="Unassembled WGS sequence"/>
</dbReference>
<dbReference type="InterPro" id="IPR009057">
    <property type="entry name" value="Homeodomain-like_sf"/>
</dbReference>
<accession>A0A2I7Y906</accession>
<evidence type="ECO:0000313" key="8">
    <source>
        <dbReference type="EMBL" id="CAC5808771.1"/>
    </source>
</evidence>
<dbReference type="AlphaFoldDB" id="A0A2I7Y906"/>
<reference evidence="16 17" key="1">
    <citation type="submission" date="2020-06" db="EMBL/GenBank/DDBJ databases">
        <authorList>
            <consortium name="Pathogen Informatics"/>
        </authorList>
    </citation>
    <scope>NUCLEOTIDE SEQUENCE [LARGE SCALE GENOMIC DNA]</scope>
    <source>
        <strain evidence="9 17">MOS105</strain>
        <strain evidence="3 13">S040_N01_C01</strain>
        <strain evidence="2 11">S087_N01_C01</strain>
        <strain evidence="8 16">SG160</strain>
        <strain evidence="6 15">T012_N10_C04</strain>
        <strain evidence="4 10">T012_N16_C08</strain>
        <strain evidence="5 12">T065_N03_C06</strain>
        <strain evidence="7 14">T197_A02_C01</strain>
    </source>
</reference>
<dbReference type="Proteomes" id="UP000507112">
    <property type="component" value="Unassembled WGS sequence"/>
</dbReference>
<dbReference type="EMBL" id="CACURZ010000015">
    <property type="protein sequence ID" value="CAA6378753.1"/>
    <property type="molecule type" value="Genomic_DNA"/>
</dbReference>
<evidence type="ECO:0000313" key="2">
    <source>
        <dbReference type="EMBL" id="CAA4099441.1"/>
    </source>
</evidence>
<dbReference type="EMBL" id="CACTWD010000015">
    <property type="protein sequence ID" value="CAA4698599.1"/>
    <property type="molecule type" value="Genomic_DNA"/>
</dbReference>
<evidence type="ECO:0000313" key="5">
    <source>
        <dbReference type="EMBL" id="CAA4698599.1"/>
    </source>
</evidence>
<feature type="domain" description="Myb-like" evidence="1">
    <location>
        <begin position="4"/>
        <end position="53"/>
    </location>
</feature>
<dbReference type="Proteomes" id="UP000442782">
    <property type="component" value="Unassembled WGS sequence"/>
</dbReference>
<dbReference type="GO" id="GO:0003677">
    <property type="term" value="F:DNA binding"/>
    <property type="evidence" value="ECO:0007669"/>
    <property type="project" value="UniProtKB-KW"/>
</dbReference>
<dbReference type="PROSITE" id="PS50090">
    <property type="entry name" value="MYB_LIKE"/>
    <property type="match status" value="1"/>
</dbReference>
<dbReference type="Pfam" id="PF13921">
    <property type="entry name" value="Myb_DNA-bind_6"/>
    <property type="match status" value="1"/>
</dbReference>
<proteinExistence type="predicted"/>
<dbReference type="Proteomes" id="UP000443708">
    <property type="component" value="Unassembled WGS sequence"/>
</dbReference>
<sequence length="193" mass="22952">MSDKSKRTFNRWTSSEEDLLKKLYEKNITLNDIADFFPKRTNKQVRAKYDYMFKTKKKHVKPSKRWSEEEEQILKDNYDIEWPELMKLLPRRSRTSIKKKLFQLDLHRPTRKITEEVEERIIELAKTHATSDIVKLTNLSNKSVYDVLNKYNVKAVNKNQWIATDVDIEDEIDLSVTFTLNKNGIRGGIIDEN</sequence>
<dbReference type="EMBL" id="CAIGXB010000012">
    <property type="protein sequence ID" value="CAC5808771.1"/>
    <property type="molecule type" value="Genomic_DNA"/>
</dbReference>
<dbReference type="Proteomes" id="UP000459702">
    <property type="component" value="Unassembled WGS sequence"/>
</dbReference>
<organism evidence="9 17">
    <name type="scientific">Staphylococcus aureus</name>
    <dbReference type="NCBI Taxonomy" id="1280"/>
    <lineage>
        <taxon>Bacteria</taxon>
        <taxon>Bacillati</taxon>
        <taxon>Bacillota</taxon>
        <taxon>Bacilli</taxon>
        <taxon>Bacillales</taxon>
        <taxon>Staphylococcaceae</taxon>
        <taxon>Staphylococcus</taxon>
    </lineage>
</organism>
<dbReference type="SMART" id="SM00717">
    <property type="entry name" value="SANT"/>
    <property type="match status" value="2"/>
</dbReference>
<dbReference type="EMBL" id="CACTQT010000014">
    <property type="protein sequence ID" value="CAA4390843.1"/>
    <property type="molecule type" value="Genomic_DNA"/>
</dbReference>
<name>A0A2I7Y906_STAAU</name>
<dbReference type="Proteomes" id="UP000442696">
    <property type="component" value="Unassembled WGS sequence"/>
</dbReference>
<evidence type="ECO:0000313" key="9">
    <source>
        <dbReference type="EMBL" id="CAC8232521.1"/>
    </source>
</evidence>
<evidence type="ECO:0000313" key="13">
    <source>
        <dbReference type="Proteomes" id="UP000443708"/>
    </source>
</evidence>
<dbReference type="Proteomes" id="UP000505390">
    <property type="component" value="Unassembled WGS sequence"/>
</dbReference>
<evidence type="ECO:0000313" key="15">
    <source>
        <dbReference type="Proteomes" id="UP000459702"/>
    </source>
</evidence>
<dbReference type="EMBL" id="CACUNS010000015">
    <property type="protein sequence ID" value="CAA6114420.1"/>
    <property type="molecule type" value="Genomic_DNA"/>
</dbReference>
<dbReference type="SUPFAM" id="SSF46689">
    <property type="entry name" value="Homeodomain-like"/>
    <property type="match status" value="1"/>
</dbReference>
<keyword evidence="9" id="KW-0238">DNA-binding</keyword>
<dbReference type="RefSeq" id="WP_001281071.1">
    <property type="nucleotide sequence ID" value="NZ_AP025249.1"/>
</dbReference>
<evidence type="ECO:0000259" key="1">
    <source>
        <dbReference type="PROSITE" id="PS50090"/>
    </source>
</evidence>
<dbReference type="Gene3D" id="1.10.10.60">
    <property type="entry name" value="Homeodomain-like"/>
    <property type="match status" value="1"/>
</dbReference>
<dbReference type="InterPro" id="IPR001005">
    <property type="entry name" value="SANT/Myb"/>
</dbReference>
<dbReference type="EMBL" id="CACTPI010000007">
    <property type="protein sequence ID" value="CAA4130530.1"/>
    <property type="molecule type" value="Genomic_DNA"/>
</dbReference>
<dbReference type="Proteomes" id="UP000459586">
    <property type="component" value="Unassembled WGS sequence"/>
</dbReference>
<protein>
    <submittedName>
        <fullName evidence="9">DNA-binding protein</fullName>
    </submittedName>
</protein>
<comment type="caution">
    <text evidence="9">The sequence shown here is derived from an EMBL/GenBank/DDBJ whole genome shotgun (WGS) entry which is preliminary data.</text>
</comment>
<dbReference type="EMBL" id="CACTOE010000005">
    <property type="protein sequence ID" value="CAA4099441.1"/>
    <property type="molecule type" value="Genomic_DNA"/>
</dbReference>
<evidence type="ECO:0000313" key="3">
    <source>
        <dbReference type="EMBL" id="CAA4130530.1"/>
    </source>
</evidence>
<evidence type="ECO:0000313" key="6">
    <source>
        <dbReference type="EMBL" id="CAA6114420.1"/>
    </source>
</evidence>
<evidence type="ECO:0000313" key="16">
    <source>
        <dbReference type="Proteomes" id="UP000505390"/>
    </source>
</evidence>
<evidence type="ECO:0000313" key="4">
    <source>
        <dbReference type="EMBL" id="CAA4390843.1"/>
    </source>
</evidence>
<evidence type="ECO:0000313" key="12">
    <source>
        <dbReference type="Proteomes" id="UP000443506"/>
    </source>
</evidence>
<dbReference type="CDD" id="cd00167">
    <property type="entry name" value="SANT"/>
    <property type="match status" value="1"/>
</dbReference>
<evidence type="ECO:0000313" key="11">
    <source>
        <dbReference type="Proteomes" id="UP000442782"/>
    </source>
</evidence>
<evidence type="ECO:0000313" key="10">
    <source>
        <dbReference type="Proteomes" id="UP000442696"/>
    </source>
</evidence>
<dbReference type="EMBL" id="CAIIGD010000011">
    <property type="protein sequence ID" value="CAC8232521.1"/>
    <property type="molecule type" value="Genomic_DNA"/>
</dbReference>